<dbReference type="GO" id="GO:0032259">
    <property type="term" value="P:methylation"/>
    <property type="evidence" value="ECO:0007669"/>
    <property type="project" value="UniProtKB-KW"/>
</dbReference>
<evidence type="ECO:0000256" key="22">
    <source>
        <dbReference type="PIRSR" id="PIRSR000381-2"/>
    </source>
</evidence>
<keyword evidence="15 20" id="KW-0862">Zinc</keyword>
<feature type="binding site" evidence="21 23">
    <location>
        <position position="289"/>
    </location>
    <ligand>
        <name>Zn(2+)</name>
        <dbReference type="ChEBI" id="CHEBI:29105"/>
    </ligand>
</feature>
<evidence type="ECO:0000256" key="6">
    <source>
        <dbReference type="ARBA" id="ARBA00012032"/>
    </source>
</evidence>
<feature type="domain" description="Hcy-binding" evidence="25">
    <location>
        <begin position="1"/>
        <end position="304"/>
    </location>
</feature>
<feature type="compositionally biased region" description="Low complexity" evidence="24">
    <location>
        <begin position="868"/>
        <end position="877"/>
    </location>
</feature>
<comment type="cofactor">
    <cofactor evidence="2 20 23">
        <name>Zn(2+)</name>
        <dbReference type="ChEBI" id="CHEBI:29105"/>
    </cofactor>
</comment>
<evidence type="ECO:0000256" key="1">
    <source>
        <dbReference type="ARBA" id="ARBA00001700"/>
    </source>
</evidence>
<dbReference type="Gene3D" id="1.10.1240.10">
    <property type="entry name" value="Methionine synthase domain"/>
    <property type="match status" value="1"/>
</dbReference>
<evidence type="ECO:0000256" key="14">
    <source>
        <dbReference type="ARBA" id="ARBA00022737"/>
    </source>
</evidence>
<keyword evidence="14" id="KW-0677">Repeat</keyword>
<evidence type="ECO:0000256" key="13">
    <source>
        <dbReference type="ARBA" id="ARBA00022723"/>
    </source>
</evidence>
<evidence type="ECO:0000256" key="16">
    <source>
        <dbReference type="ARBA" id="ARBA00023167"/>
    </source>
</evidence>
<feature type="domain" description="AdoMet activation" evidence="27">
    <location>
        <begin position="905"/>
        <end position="1191"/>
    </location>
</feature>
<dbReference type="FunFam" id="1.10.1240.10:FF:000002">
    <property type="entry name" value="Methionine synthase"/>
    <property type="match status" value="1"/>
</dbReference>
<dbReference type="Pfam" id="PF02607">
    <property type="entry name" value="B12-binding_2"/>
    <property type="match status" value="1"/>
</dbReference>
<dbReference type="PROSITE" id="PS51332">
    <property type="entry name" value="B12_BINDING"/>
    <property type="match status" value="1"/>
</dbReference>
<evidence type="ECO:0000256" key="12">
    <source>
        <dbReference type="ARBA" id="ARBA00022691"/>
    </source>
</evidence>
<feature type="binding site" evidence="22">
    <location>
        <position position="1134"/>
    </location>
    <ligand>
        <name>S-adenosyl-L-methionine</name>
        <dbReference type="ChEBI" id="CHEBI:59789"/>
    </ligand>
</feature>
<comment type="function">
    <text evidence="18 20">Catalyzes the transfer of a methyl group from methyl-cobalamin to homocysteine, yielding enzyme-bound cob(I)alamin and methionine. Subsequently, remethylates the cofactor using methyltetrahydrofolate.</text>
</comment>
<dbReference type="Pfam" id="PF02310">
    <property type="entry name" value="B12-binding"/>
    <property type="match status" value="1"/>
</dbReference>
<feature type="binding site" evidence="22">
    <location>
        <position position="782"/>
    </location>
    <ligand>
        <name>methylcob(III)alamin</name>
        <dbReference type="ChEBI" id="CHEBI:28115"/>
    </ligand>
</feature>
<dbReference type="SUPFAM" id="SSF51717">
    <property type="entry name" value="Dihydropteroate synthetase-like"/>
    <property type="match status" value="1"/>
</dbReference>
<dbReference type="Pfam" id="PF00809">
    <property type="entry name" value="Pterin_bind"/>
    <property type="match status" value="1"/>
</dbReference>
<feature type="domain" description="Pterin-binding" evidence="26">
    <location>
        <begin position="347"/>
        <end position="603"/>
    </location>
</feature>
<dbReference type="FunFam" id="3.20.20.20:FF:000007">
    <property type="entry name" value="Methionine synthase"/>
    <property type="match status" value="1"/>
</dbReference>
<keyword evidence="13 20" id="KW-0479">Metal-binding</keyword>
<feature type="binding site" evidence="22">
    <location>
        <begin position="1188"/>
        <end position="1189"/>
    </location>
    <ligand>
        <name>S-adenosyl-L-methionine</name>
        <dbReference type="ChEBI" id="CHEBI:59789"/>
    </ligand>
</feature>
<keyword evidence="9 20" id="KW-0028">Amino-acid biosynthesis</keyword>
<evidence type="ECO:0000259" key="25">
    <source>
        <dbReference type="PROSITE" id="PS50970"/>
    </source>
</evidence>
<gene>
    <name evidence="30" type="primary">metH</name>
    <name evidence="30" type="ORF">CKO21_09905</name>
</gene>
<evidence type="ECO:0000259" key="27">
    <source>
        <dbReference type="PROSITE" id="PS50974"/>
    </source>
</evidence>
<dbReference type="GO" id="GO:0031419">
    <property type="term" value="F:cobalamin binding"/>
    <property type="evidence" value="ECO:0007669"/>
    <property type="project" value="UniProtKB-UniRule"/>
</dbReference>
<dbReference type="InterPro" id="IPR050554">
    <property type="entry name" value="Met_Synthase/Corrinoid"/>
</dbReference>
<dbReference type="SUPFAM" id="SSF52242">
    <property type="entry name" value="Cobalamin (vitamin B12)-binding domain"/>
    <property type="match status" value="1"/>
</dbReference>
<dbReference type="InterPro" id="IPR004223">
    <property type="entry name" value="VitB12-dep_Met_synth_activ_dom"/>
</dbReference>
<dbReference type="InterPro" id="IPR006158">
    <property type="entry name" value="Cobalamin-bd"/>
</dbReference>
<evidence type="ECO:0000256" key="15">
    <source>
        <dbReference type="ARBA" id="ARBA00022833"/>
    </source>
</evidence>
<accession>A0A934UZU9</accession>
<dbReference type="InterPro" id="IPR036589">
    <property type="entry name" value="HCY_dom_sf"/>
</dbReference>
<comment type="pathway">
    <text evidence="4 20">Amino-acid biosynthesis; L-methionine biosynthesis via de novo pathway; L-methionine from L-homocysteine (MetH route): step 1/1.</text>
</comment>
<dbReference type="InterPro" id="IPR003759">
    <property type="entry name" value="Cbl-bd_cap"/>
</dbReference>
<dbReference type="FunFam" id="3.20.20.330:FF:000001">
    <property type="entry name" value="Methionine synthase"/>
    <property type="match status" value="1"/>
</dbReference>
<evidence type="ECO:0000256" key="2">
    <source>
        <dbReference type="ARBA" id="ARBA00001947"/>
    </source>
</evidence>
<dbReference type="SUPFAM" id="SSF47644">
    <property type="entry name" value="Methionine synthase domain"/>
    <property type="match status" value="1"/>
</dbReference>
<evidence type="ECO:0000256" key="10">
    <source>
        <dbReference type="ARBA" id="ARBA00022628"/>
    </source>
</evidence>
<sequence>MSDFLEAIRNRVLLCDGGMGTAVQSLDLELERDFRGAENCTEILNLSRPDAVQTIHRGFLESGSDLIQTNSFGGSSITLAEFDLQDQALEINRKAAELAWATVEEFNGDGRERFVLGSIGPGTKLPTLNHIDYDSLEKGFGDQAEGLIGGGVSAILIETCQDPLQVKAAVNGARNAMRKLKRDVPIMVQVTVETTGTMLVGTDIAAAGTILDSLDVDTMGMNCATGPQEMAEHLQWICENWPKEISVQPNAGLPELKDGQTVYPLTAGELSDWLRRFVAEDGVNVIGGCCGTTGEHLRALDKMLREVAQEQGDKDAIRPKPADRQVEWEPAMASLYTQVPLRQENTVLTIGERCNANGSKRFREAQDNYDWDTCIDIGKEQQREGSHALDVCTAFVGRDEVSDMSEVISRLRGQVTPPIVFDSTELKVLDAGMKLYGGKGAINSINFEDGEEPPSERLKLAKKYGASVIALTIDEDGMAKEVDKKIEIAKRLRDFAADHGLPESDLIFDPLTFTICTGNDEDRDHGINTLDAIERIRAEIPNAQVILGLSNISFGLNPVARHVLNSVFLHEAEQRGLTGAILHISKIKPLHSIPEEEANAALDLIYNRRTENHDPLHAFIELFKGREGEAQESKARSENVDERLAQRIVDGDRNGLEEDLDEALQSYEPLDIINNHLLNGMKEVGELFGAGKMQLPFVLQAAETMKQAVSHLEPHMEKQEGSEKGTIVLATVKGDVHDIGKNLVDIILTNNGYKVVNLGIKQPLNDIMKAVEEHDADAVGMSGLLVKSTVIMRENLEEMSRQGFNVPVILGGAALTRQYVEEDCAQAYESGAVAYARDAFDGLTLMDKVKKGTIGQQAEAEQATGTDGASAGSSSGQGQQGKSGGEKGNKGKKRREREAQAANDAYATMDPEELRQRRIELAGEEAPPEPPFWGPTVLARVPARTVLPYLNERMLYQFQWGYRKQGRKLNEYMKWAKTELRPIMKRMMDICEQQDILLPQAVYGYWKAAGEGNDLVLFEPDGETEAHRFKLPRQPSKDRKCIADYVRDISEGPENRDVIGLQVVTMGQKVSEVARQWFDEDRYQDYLYLHGLGVEMAEAMAEYVHKRIRAECGFASEDAKDIDKLMHQHYRGSRYSFGYPACPDLKSQEPLLELLGADKIGVEMSDEDQLHPEQSTSALVLLNKHAKYFSI</sequence>
<dbReference type="GO" id="GO:0046653">
    <property type="term" value="P:tetrahydrofolate metabolic process"/>
    <property type="evidence" value="ECO:0007669"/>
    <property type="project" value="TreeGrafter"/>
</dbReference>
<keyword evidence="8 20" id="KW-0489">Methyltransferase</keyword>
<evidence type="ECO:0000256" key="11">
    <source>
        <dbReference type="ARBA" id="ARBA00022679"/>
    </source>
</evidence>
<feature type="binding site" evidence="22">
    <location>
        <begin position="734"/>
        <end position="738"/>
    </location>
    <ligand>
        <name>methylcob(III)alamin</name>
        <dbReference type="ChEBI" id="CHEBI:28115"/>
    </ligand>
</feature>
<proteinExistence type="inferred from homology"/>
<dbReference type="EC" id="2.1.1.13" evidence="6 19"/>
<evidence type="ECO:0000256" key="8">
    <source>
        <dbReference type="ARBA" id="ARBA00022603"/>
    </source>
</evidence>
<dbReference type="InterPro" id="IPR000489">
    <property type="entry name" value="Pterin-binding_dom"/>
</dbReference>
<feature type="binding site" description="axial binding residue" evidence="21">
    <location>
        <position position="737"/>
    </location>
    <ligand>
        <name>methylcob(III)alamin</name>
        <dbReference type="ChEBI" id="CHEBI:28115"/>
    </ligand>
    <ligandPart>
        <name>Co</name>
        <dbReference type="ChEBI" id="CHEBI:27638"/>
    </ligandPart>
</feature>
<dbReference type="PROSITE" id="PS50970">
    <property type="entry name" value="HCY"/>
    <property type="match status" value="1"/>
</dbReference>
<reference evidence="30" key="2">
    <citation type="journal article" date="2020" name="Microorganisms">
        <title>Osmotic Adaptation and Compatible Solute Biosynthesis of Phototrophic Bacteria as Revealed from Genome Analyses.</title>
        <authorList>
            <person name="Imhoff J.F."/>
            <person name="Rahn T."/>
            <person name="Kunzel S."/>
            <person name="Keller A."/>
            <person name="Neulinger S.C."/>
        </authorList>
    </citation>
    <scope>NUCLEOTIDE SEQUENCE</scope>
    <source>
        <strain evidence="30">DSM 9154</strain>
    </source>
</reference>
<dbReference type="GO" id="GO:0005829">
    <property type="term" value="C:cytosol"/>
    <property type="evidence" value="ECO:0007669"/>
    <property type="project" value="TreeGrafter"/>
</dbReference>
<evidence type="ECO:0000313" key="30">
    <source>
        <dbReference type="EMBL" id="MBK1697557.1"/>
    </source>
</evidence>
<evidence type="ECO:0000256" key="20">
    <source>
        <dbReference type="PIRNR" id="PIRNR000381"/>
    </source>
</evidence>
<dbReference type="PANTHER" id="PTHR45833:SF1">
    <property type="entry name" value="METHIONINE SYNTHASE"/>
    <property type="match status" value="1"/>
</dbReference>
<dbReference type="InterPro" id="IPR011005">
    <property type="entry name" value="Dihydropteroate_synth-like_sf"/>
</dbReference>
<feature type="binding site" evidence="22">
    <location>
        <position position="839"/>
    </location>
    <ligand>
        <name>methylcob(III)alamin</name>
        <dbReference type="ChEBI" id="CHEBI:28115"/>
    </ligand>
</feature>
<keyword evidence="11 20" id="KW-0808">Transferase</keyword>
<evidence type="ECO:0000259" key="29">
    <source>
        <dbReference type="PROSITE" id="PS51337"/>
    </source>
</evidence>
<dbReference type="EMBL" id="NRRE01000026">
    <property type="protein sequence ID" value="MBK1697557.1"/>
    <property type="molecule type" value="Genomic_DNA"/>
</dbReference>
<comment type="similarity">
    <text evidence="5">Belongs to the vitamin-B12 dependent methionine synthase family.</text>
</comment>
<comment type="cofactor">
    <cofactor evidence="3 20 21">
        <name>methylcob(III)alamin</name>
        <dbReference type="ChEBI" id="CHEBI:28115"/>
    </cofactor>
</comment>
<dbReference type="InterPro" id="IPR003726">
    <property type="entry name" value="HCY_dom"/>
</dbReference>
<dbReference type="InterPro" id="IPR033706">
    <property type="entry name" value="Met_synthase_B12-bd"/>
</dbReference>
<dbReference type="InterPro" id="IPR011822">
    <property type="entry name" value="MetH"/>
</dbReference>
<comment type="domain">
    <text evidence="20">Modular enzyme with four functionally distinct domains. The isolated Hcy-binding domain catalyzes methyl transfer from free methylcobalamin to homocysteine. The Hcy-binding domain in association with the pterin-binding domain catalyzes the methylation of cob(I)alamin by methyltetrahydrofolate and the methylation of homocysteine. The B12-binding domain binds the cofactor. The AdoMet activation domain binds S-adenosyl-L-methionine. Under aerobic conditions cob(I)alamin can be converted to inactive cob(II)alamin. Reductive methylation by S-adenosyl-L-methionine and flavodoxin regenerates methylcobalamin.</text>
</comment>
<dbReference type="InterPro" id="IPR036724">
    <property type="entry name" value="Cobalamin-bd_sf"/>
</dbReference>
<evidence type="ECO:0000256" key="9">
    <source>
        <dbReference type="ARBA" id="ARBA00022605"/>
    </source>
</evidence>
<protein>
    <recommendedName>
        <fullName evidence="7 19">Methionine synthase</fullName>
        <ecNumber evidence="6 19">2.1.1.13</ecNumber>
    </recommendedName>
    <alternativeName>
        <fullName evidence="20">5-methyltetrahydrofolate--homocysteine methyltransferase</fullName>
    </alternativeName>
</protein>
<evidence type="ECO:0000256" key="3">
    <source>
        <dbReference type="ARBA" id="ARBA00001956"/>
    </source>
</evidence>
<dbReference type="NCBIfam" id="TIGR02082">
    <property type="entry name" value="metH"/>
    <property type="match status" value="1"/>
</dbReference>
<dbReference type="GO" id="GO:0008270">
    <property type="term" value="F:zinc ion binding"/>
    <property type="evidence" value="ECO:0007669"/>
    <property type="project" value="UniProtKB-UniRule"/>
</dbReference>
<keyword evidence="12 20" id="KW-0949">S-adenosyl-L-methionine</keyword>
<evidence type="ECO:0000259" key="26">
    <source>
        <dbReference type="PROSITE" id="PS50972"/>
    </source>
</evidence>
<evidence type="ECO:0000256" key="5">
    <source>
        <dbReference type="ARBA" id="ARBA00010398"/>
    </source>
</evidence>
<reference evidence="30" key="1">
    <citation type="submission" date="2017-08" db="EMBL/GenBank/DDBJ databases">
        <authorList>
            <person name="Imhoff J.F."/>
            <person name="Rahn T."/>
            <person name="Kuenzel S."/>
            <person name="Neulinger S.C."/>
        </authorList>
    </citation>
    <scope>NUCLEOTIDE SEQUENCE</scope>
    <source>
        <strain evidence="30">DSM 9154</strain>
    </source>
</reference>
<dbReference type="SMART" id="SM01018">
    <property type="entry name" value="B12-binding_2"/>
    <property type="match status" value="1"/>
</dbReference>
<dbReference type="PROSITE" id="PS51337">
    <property type="entry name" value="B12_BINDING_NTER"/>
    <property type="match status" value="1"/>
</dbReference>
<dbReference type="FunFam" id="3.40.50.280:FF:000004">
    <property type="entry name" value="Methionine synthase"/>
    <property type="match status" value="1"/>
</dbReference>
<comment type="caution">
    <text evidence="30">The sequence shown here is derived from an EMBL/GenBank/DDBJ whole genome shotgun (WGS) entry which is preliminary data.</text>
</comment>
<dbReference type="GO" id="GO:0050667">
    <property type="term" value="P:homocysteine metabolic process"/>
    <property type="evidence" value="ECO:0007669"/>
    <property type="project" value="TreeGrafter"/>
</dbReference>
<dbReference type="PIRSF" id="PIRSF000381">
    <property type="entry name" value="MetH"/>
    <property type="match status" value="1"/>
</dbReference>
<evidence type="ECO:0000256" key="23">
    <source>
        <dbReference type="PROSITE-ProRule" id="PRU00333"/>
    </source>
</evidence>
<evidence type="ECO:0000256" key="18">
    <source>
        <dbReference type="ARBA" id="ARBA00025552"/>
    </source>
</evidence>
<organism evidence="30 31">
    <name type="scientific">Rhodovibrio salinarum</name>
    <dbReference type="NCBI Taxonomy" id="1087"/>
    <lineage>
        <taxon>Bacteria</taxon>
        <taxon>Pseudomonadati</taxon>
        <taxon>Pseudomonadota</taxon>
        <taxon>Alphaproteobacteria</taxon>
        <taxon>Rhodospirillales</taxon>
        <taxon>Rhodovibrionaceae</taxon>
        <taxon>Rhodovibrio</taxon>
    </lineage>
</organism>
<name>A0A934UZU9_9PROT</name>
<dbReference type="CDD" id="cd02069">
    <property type="entry name" value="methionine_synthase_B12_BD"/>
    <property type="match status" value="1"/>
</dbReference>
<dbReference type="SUPFAM" id="SSF82282">
    <property type="entry name" value="Homocysteine S-methyltransferase"/>
    <property type="match status" value="1"/>
</dbReference>
<dbReference type="RefSeq" id="WP_027289193.1">
    <property type="nucleotide sequence ID" value="NZ_NRRE01000026.1"/>
</dbReference>
<feature type="binding site" evidence="21 23">
    <location>
        <position position="290"/>
    </location>
    <ligand>
        <name>Zn(2+)</name>
        <dbReference type="ChEBI" id="CHEBI:29105"/>
    </ligand>
</feature>
<dbReference type="InterPro" id="IPR037010">
    <property type="entry name" value="VitB12-dep_Met_synth_activ_sf"/>
</dbReference>
<dbReference type="Gene3D" id="3.10.196.10">
    <property type="entry name" value="Vitamin B12-dependent methionine synthase, activation domain"/>
    <property type="match status" value="1"/>
</dbReference>
<dbReference type="PROSITE" id="PS50972">
    <property type="entry name" value="PTERIN_BINDING"/>
    <property type="match status" value="1"/>
</dbReference>
<dbReference type="InterPro" id="IPR036594">
    <property type="entry name" value="Meth_synthase_dom"/>
</dbReference>
<evidence type="ECO:0000313" key="31">
    <source>
        <dbReference type="Proteomes" id="UP000778970"/>
    </source>
</evidence>
<feature type="domain" description="B12-binding N-terminal" evidence="29">
    <location>
        <begin position="631"/>
        <end position="724"/>
    </location>
</feature>
<feature type="region of interest" description="Disordered" evidence="24">
    <location>
        <begin position="856"/>
        <end position="912"/>
    </location>
</feature>
<evidence type="ECO:0000256" key="7">
    <source>
        <dbReference type="ARBA" id="ARBA00013998"/>
    </source>
</evidence>
<keyword evidence="31" id="KW-1185">Reference proteome</keyword>
<dbReference type="Gene3D" id="3.40.50.280">
    <property type="entry name" value="Cobalamin-binding domain"/>
    <property type="match status" value="1"/>
</dbReference>
<feature type="binding site" evidence="21 23">
    <location>
        <position position="223"/>
    </location>
    <ligand>
        <name>Zn(2+)</name>
        <dbReference type="ChEBI" id="CHEBI:29105"/>
    </ligand>
</feature>
<evidence type="ECO:0000256" key="17">
    <source>
        <dbReference type="ARBA" id="ARBA00023285"/>
    </source>
</evidence>
<dbReference type="PROSITE" id="PS50974">
    <property type="entry name" value="ADOMET_ACTIVATION"/>
    <property type="match status" value="1"/>
</dbReference>
<evidence type="ECO:0000259" key="28">
    <source>
        <dbReference type="PROSITE" id="PS51332"/>
    </source>
</evidence>
<evidence type="ECO:0000256" key="24">
    <source>
        <dbReference type="SAM" id="MobiDB-lite"/>
    </source>
</evidence>
<evidence type="ECO:0000256" key="4">
    <source>
        <dbReference type="ARBA" id="ARBA00005178"/>
    </source>
</evidence>
<keyword evidence="17 20" id="KW-0170">Cobalt</keyword>
<dbReference type="Gene3D" id="3.20.20.20">
    <property type="entry name" value="Dihydropteroate synthase-like"/>
    <property type="match status" value="1"/>
</dbReference>
<comment type="catalytic activity">
    <reaction evidence="1 20">
        <text>(6S)-5-methyl-5,6,7,8-tetrahydrofolate + L-homocysteine = (6S)-5,6,7,8-tetrahydrofolate + L-methionine</text>
        <dbReference type="Rhea" id="RHEA:11172"/>
        <dbReference type="ChEBI" id="CHEBI:18608"/>
        <dbReference type="ChEBI" id="CHEBI:57453"/>
        <dbReference type="ChEBI" id="CHEBI:57844"/>
        <dbReference type="ChEBI" id="CHEBI:58199"/>
        <dbReference type="EC" id="2.1.1.13"/>
    </reaction>
</comment>
<dbReference type="Gene3D" id="3.20.20.330">
    <property type="entry name" value="Homocysteine-binding-like domain"/>
    <property type="match status" value="1"/>
</dbReference>
<keyword evidence="16 20" id="KW-0486">Methionine biosynthesis</keyword>
<feature type="domain" description="B12-binding" evidence="28">
    <location>
        <begin position="724"/>
        <end position="860"/>
    </location>
</feature>
<evidence type="ECO:0000256" key="21">
    <source>
        <dbReference type="PIRSR" id="PIRSR000381-1"/>
    </source>
</evidence>
<keyword evidence="10 20" id="KW-0846">Cobalamin</keyword>
<evidence type="ECO:0000256" key="19">
    <source>
        <dbReference type="NCBIfam" id="TIGR02082"/>
    </source>
</evidence>
<dbReference type="Pfam" id="PF02965">
    <property type="entry name" value="Met_synt_B12"/>
    <property type="match status" value="1"/>
</dbReference>
<dbReference type="PANTHER" id="PTHR45833">
    <property type="entry name" value="METHIONINE SYNTHASE"/>
    <property type="match status" value="1"/>
</dbReference>
<dbReference type="GO" id="GO:0008705">
    <property type="term" value="F:methionine synthase activity"/>
    <property type="evidence" value="ECO:0007669"/>
    <property type="project" value="UniProtKB-UniRule"/>
</dbReference>
<dbReference type="Pfam" id="PF02574">
    <property type="entry name" value="S-methyl_trans"/>
    <property type="match status" value="1"/>
</dbReference>
<dbReference type="SUPFAM" id="SSF56507">
    <property type="entry name" value="Methionine synthase activation domain-like"/>
    <property type="match status" value="1"/>
</dbReference>
<dbReference type="Proteomes" id="UP000778970">
    <property type="component" value="Unassembled WGS sequence"/>
</dbReference>
<dbReference type="AlphaFoldDB" id="A0A934UZU9"/>